<feature type="compositionally biased region" description="Basic and acidic residues" evidence="6">
    <location>
        <begin position="202"/>
        <end position="219"/>
    </location>
</feature>
<evidence type="ECO:0000256" key="2">
    <source>
        <dbReference type="ARBA" id="ARBA00023015"/>
    </source>
</evidence>
<dbReference type="Gramene" id="Zm00001eb406660_T002">
    <property type="protein sequence ID" value="Zm00001eb406660_P002"/>
    <property type="gene ID" value="Zm00001eb406660"/>
</dbReference>
<dbReference type="PANTHER" id="PTHR31003">
    <property type="entry name" value="MYB FAMILY TRANSCRIPTION FACTOR"/>
    <property type="match status" value="1"/>
</dbReference>
<feature type="region of interest" description="Disordered" evidence="6">
    <location>
        <begin position="370"/>
        <end position="405"/>
    </location>
</feature>
<feature type="domain" description="HTH myb-type" evidence="7">
    <location>
        <begin position="274"/>
        <end position="334"/>
    </location>
</feature>
<evidence type="ECO:0000256" key="3">
    <source>
        <dbReference type="ARBA" id="ARBA00023125"/>
    </source>
</evidence>
<dbReference type="EnsemblPlants" id="Zm00001eb406660_T002">
    <property type="protein sequence ID" value="Zm00001eb406660_P002"/>
    <property type="gene ID" value="Zm00001eb406660"/>
</dbReference>
<reference evidence="8" key="2">
    <citation type="submission" date="2019-07" db="EMBL/GenBank/DDBJ databases">
        <authorList>
            <person name="Seetharam A."/>
            <person name="Woodhouse M."/>
            <person name="Cannon E."/>
        </authorList>
    </citation>
    <scope>NUCLEOTIDE SEQUENCE [LARGE SCALE GENOMIC DNA]</scope>
    <source>
        <strain evidence="8">cv. B73</strain>
    </source>
</reference>
<feature type="region of interest" description="Disordered" evidence="6">
    <location>
        <begin position="115"/>
        <end position="150"/>
    </location>
</feature>
<comment type="subcellular location">
    <subcellularLocation>
        <location evidence="1">Nucleus</location>
    </subcellularLocation>
</comment>
<evidence type="ECO:0000256" key="1">
    <source>
        <dbReference type="ARBA" id="ARBA00004123"/>
    </source>
</evidence>
<dbReference type="InterPro" id="IPR017930">
    <property type="entry name" value="Myb_dom"/>
</dbReference>
<keyword evidence="4" id="KW-0804">Transcription</keyword>
<dbReference type="GO" id="GO:0003700">
    <property type="term" value="F:DNA-binding transcription factor activity"/>
    <property type="evidence" value="ECO:0007669"/>
    <property type="project" value="InterPro"/>
</dbReference>
<reference evidence="8" key="3">
    <citation type="submission" date="2021-05" db="UniProtKB">
        <authorList>
            <consortium name="EnsemblPlants"/>
        </authorList>
    </citation>
    <scope>IDENTIFICATION</scope>
    <source>
        <strain evidence="8">cv. B73</strain>
    </source>
</reference>
<evidence type="ECO:0000256" key="6">
    <source>
        <dbReference type="SAM" id="MobiDB-lite"/>
    </source>
</evidence>
<dbReference type="InParanoid" id="A0A804REG3"/>
<keyword evidence="5" id="KW-0539">Nucleus</keyword>
<dbReference type="AlphaFoldDB" id="A0A804REG3"/>
<proteinExistence type="predicted"/>
<keyword evidence="2" id="KW-0805">Transcription regulation</keyword>
<dbReference type="PROSITE" id="PS51294">
    <property type="entry name" value="HTH_MYB"/>
    <property type="match status" value="1"/>
</dbReference>
<dbReference type="OrthoDB" id="1908613at2759"/>
<dbReference type="PANTHER" id="PTHR31003:SF16">
    <property type="entry name" value="TRANSCRIPTION FACTOR HHO2"/>
    <property type="match status" value="1"/>
</dbReference>
<reference evidence="9" key="1">
    <citation type="journal article" date="2009" name="Science">
        <title>The B73 maize genome: complexity, diversity, and dynamics.</title>
        <authorList>
            <person name="Schnable P.S."/>
            <person name="Ware D."/>
            <person name="Fulton R.S."/>
            <person name="Stein J.C."/>
            <person name="Wei F."/>
            <person name="Pasternak S."/>
            <person name="Liang C."/>
            <person name="Zhang J."/>
            <person name="Fulton L."/>
            <person name="Graves T.A."/>
            <person name="Minx P."/>
            <person name="Reily A.D."/>
            <person name="Courtney L."/>
            <person name="Kruchowski S.S."/>
            <person name="Tomlinson C."/>
            <person name="Strong C."/>
            <person name="Delehaunty K."/>
            <person name="Fronick C."/>
            <person name="Courtney B."/>
            <person name="Rock S.M."/>
            <person name="Belter E."/>
            <person name="Du F."/>
            <person name="Kim K."/>
            <person name="Abbott R.M."/>
            <person name="Cotton M."/>
            <person name="Levy A."/>
            <person name="Marchetto P."/>
            <person name="Ochoa K."/>
            <person name="Jackson S.M."/>
            <person name="Gillam B."/>
            <person name="Chen W."/>
            <person name="Yan L."/>
            <person name="Higginbotham J."/>
            <person name="Cardenas M."/>
            <person name="Waligorski J."/>
            <person name="Applebaum E."/>
            <person name="Phelps L."/>
            <person name="Falcone J."/>
            <person name="Kanchi K."/>
            <person name="Thane T."/>
            <person name="Scimone A."/>
            <person name="Thane N."/>
            <person name="Henke J."/>
            <person name="Wang T."/>
            <person name="Ruppert J."/>
            <person name="Shah N."/>
            <person name="Rotter K."/>
            <person name="Hodges J."/>
            <person name="Ingenthron E."/>
            <person name="Cordes M."/>
            <person name="Kohlberg S."/>
            <person name="Sgro J."/>
            <person name="Delgado B."/>
            <person name="Mead K."/>
            <person name="Chinwalla A."/>
            <person name="Leonard S."/>
            <person name="Crouse K."/>
            <person name="Collura K."/>
            <person name="Kudrna D."/>
            <person name="Currie J."/>
            <person name="He R."/>
            <person name="Angelova A."/>
            <person name="Rajasekar S."/>
            <person name="Mueller T."/>
            <person name="Lomeli R."/>
            <person name="Scara G."/>
            <person name="Ko A."/>
            <person name="Delaney K."/>
            <person name="Wissotski M."/>
            <person name="Lopez G."/>
            <person name="Campos D."/>
            <person name="Braidotti M."/>
            <person name="Ashley E."/>
            <person name="Golser W."/>
            <person name="Kim H."/>
            <person name="Lee S."/>
            <person name="Lin J."/>
            <person name="Dujmic Z."/>
            <person name="Kim W."/>
            <person name="Talag J."/>
            <person name="Zuccolo A."/>
            <person name="Fan C."/>
            <person name="Sebastian A."/>
            <person name="Kramer M."/>
            <person name="Spiegel L."/>
            <person name="Nascimento L."/>
            <person name="Zutavern T."/>
            <person name="Miller B."/>
            <person name="Ambroise C."/>
            <person name="Muller S."/>
            <person name="Spooner W."/>
            <person name="Narechania A."/>
            <person name="Ren L."/>
            <person name="Wei S."/>
            <person name="Kumari S."/>
            <person name="Faga B."/>
            <person name="Levy M.J."/>
            <person name="McMahan L."/>
            <person name="Van Buren P."/>
            <person name="Vaughn M.W."/>
            <person name="Ying K."/>
            <person name="Yeh C.-T."/>
            <person name="Emrich S.J."/>
            <person name="Jia Y."/>
            <person name="Kalyanaraman A."/>
            <person name="Hsia A.-P."/>
            <person name="Barbazuk W.B."/>
            <person name="Baucom R.S."/>
            <person name="Brutnell T.P."/>
            <person name="Carpita N.C."/>
            <person name="Chaparro C."/>
            <person name="Chia J.-M."/>
            <person name="Deragon J.-M."/>
            <person name="Estill J.C."/>
            <person name="Fu Y."/>
            <person name="Jeddeloh J.A."/>
            <person name="Han Y."/>
            <person name="Lee H."/>
            <person name="Li P."/>
            <person name="Lisch D.R."/>
            <person name="Liu S."/>
            <person name="Liu Z."/>
            <person name="Nagel D.H."/>
            <person name="McCann M.C."/>
            <person name="SanMiguel P."/>
            <person name="Myers A.M."/>
            <person name="Nettleton D."/>
            <person name="Nguyen J."/>
            <person name="Penning B.W."/>
            <person name="Ponnala L."/>
            <person name="Schneider K.L."/>
            <person name="Schwartz D.C."/>
            <person name="Sharma A."/>
            <person name="Soderlund C."/>
            <person name="Springer N.M."/>
            <person name="Sun Q."/>
            <person name="Wang H."/>
            <person name="Waterman M."/>
            <person name="Westerman R."/>
            <person name="Wolfgruber T.K."/>
            <person name="Yang L."/>
            <person name="Yu Y."/>
            <person name="Zhang L."/>
            <person name="Zhou S."/>
            <person name="Zhu Q."/>
            <person name="Bennetzen J.L."/>
            <person name="Dawe R.K."/>
            <person name="Jiang J."/>
            <person name="Jiang N."/>
            <person name="Presting G.G."/>
            <person name="Wessler S.R."/>
            <person name="Aluru S."/>
            <person name="Martienssen R.A."/>
            <person name="Clifton S.W."/>
            <person name="McCombie W.R."/>
            <person name="Wing R.A."/>
            <person name="Wilson R.K."/>
        </authorList>
    </citation>
    <scope>NUCLEOTIDE SEQUENCE [LARGE SCALE GENOMIC DNA]</scope>
    <source>
        <strain evidence="9">cv. B73</strain>
    </source>
</reference>
<dbReference type="Gene3D" id="1.10.10.60">
    <property type="entry name" value="Homeodomain-like"/>
    <property type="match status" value="1"/>
</dbReference>
<dbReference type="InterPro" id="IPR044787">
    <property type="entry name" value="HHO5-like"/>
</dbReference>
<dbReference type="GeneID" id="100193306"/>
<sequence>MEMDPPPPPPLHADRRLRFRDYLLALEEERRKIQVFQRELPLCLDLVTQTIEGMRSHMDSVVVGSEETVSDHGGPVLEEFMPLKPTTLSSSSSQPQSQDDHDSAHYLEHRRAAAATANDVVDADKDDEALGDPETAAASSSRPLPHPETKKAMPDWLQSVQLWSNQQQPSVSPPQHQDELLLPCRPVALNACRKSGGAFQPFEKEKKKEDKEEKQRAELELPLPAAASSAVVGDSCDRAGATDTDTDTAENNKASSTKGGKDKEAQLSSQAPSRKARRCWAPELHRRFLQALQQLGGSHVATPKQIRELMNVDGLTNDEVKSHLQVRSCLEKKKEWIFFNFLQVISHQSSVASVLTSPFILNILGGPSEVSSPHSASELGGGGGPERRHQRRCAAGRTAVRRGGGHLGATAGVRCGSRSAAAAGARAPSRRRVGNDDNSRRQGVRAGGDDVDARTATATASGSGEAVEQLLRRAAQWGRLLWLAGRVIVVVADRLCLMKRRRSVPSLASNFSCLRPEVQTVRRTHVDMLA</sequence>
<name>A0A804REG3_MAIZE</name>
<accession>A0A804REG3</accession>
<evidence type="ECO:0000313" key="8">
    <source>
        <dbReference type="EnsemblPlants" id="Zm00001eb406660_P002"/>
    </source>
</evidence>
<keyword evidence="9" id="KW-1185">Reference proteome</keyword>
<dbReference type="InterPro" id="IPR009057">
    <property type="entry name" value="Homeodomain-like_sf"/>
</dbReference>
<dbReference type="InterPro" id="IPR058673">
    <property type="entry name" value="HHO5-like_N"/>
</dbReference>
<evidence type="ECO:0000313" key="9">
    <source>
        <dbReference type="Proteomes" id="UP000007305"/>
    </source>
</evidence>
<dbReference type="Proteomes" id="UP000007305">
    <property type="component" value="Chromosome 10"/>
</dbReference>
<feature type="compositionally biased region" description="Low complexity" evidence="6">
    <location>
        <begin position="220"/>
        <end position="230"/>
    </location>
</feature>
<gene>
    <name evidence="8" type="primary">LOC100193306</name>
</gene>
<feature type="compositionally biased region" description="Basic residues" evidence="6">
    <location>
        <begin position="388"/>
        <end position="404"/>
    </location>
</feature>
<dbReference type="GO" id="GO:0003677">
    <property type="term" value="F:DNA binding"/>
    <property type="evidence" value="ECO:0007669"/>
    <property type="project" value="UniProtKB-KW"/>
</dbReference>
<evidence type="ECO:0000256" key="5">
    <source>
        <dbReference type="ARBA" id="ARBA00023242"/>
    </source>
</evidence>
<feature type="region of interest" description="Disordered" evidence="6">
    <location>
        <begin position="420"/>
        <end position="465"/>
    </location>
</feature>
<protein>
    <recommendedName>
        <fullName evidence="7">HTH myb-type domain-containing protein</fullName>
    </recommendedName>
</protein>
<dbReference type="Pfam" id="PF26575">
    <property type="entry name" value="HHO5_N"/>
    <property type="match status" value="1"/>
</dbReference>
<dbReference type="GO" id="GO:0005634">
    <property type="term" value="C:nucleus"/>
    <property type="evidence" value="ECO:0007669"/>
    <property type="project" value="UniProtKB-SubCell"/>
</dbReference>
<feature type="region of interest" description="Disordered" evidence="6">
    <location>
        <begin position="200"/>
        <end position="276"/>
    </location>
</feature>
<dbReference type="RefSeq" id="XP_020400472.1">
    <property type="nucleotide sequence ID" value="XM_020544883.1"/>
</dbReference>
<evidence type="ECO:0000256" key="4">
    <source>
        <dbReference type="ARBA" id="ARBA00023163"/>
    </source>
</evidence>
<dbReference type="InterPro" id="IPR006447">
    <property type="entry name" value="Myb_dom_plants"/>
</dbReference>
<dbReference type="FunCoup" id="A0A804REG3">
    <property type="interactions" value="1296"/>
</dbReference>
<dbReference type="NCBIfam" id="TIGR01557">
    <property type="entry name" value="myb_SHAQKYF"/>
    <property type="match status" value="1"/>
</dbReference>
<keyword evidence="3" id="KW-0238">DNA-binding</keyword>
<dbReference type="SUPFAM" id="SSF46689">
    <property type="entry name" value="Homeodomain-like"/>
    <property type="match status" value="1"/>
</dbReference>
<organism evidence="8 9">
    <name type="scientific">Zea mays</name>
    <name type="common">Maize</name>
    <dbReference type="NCBI Taxonomy" id="4577"/>
    <lineage>
        <taxon>Eukaryota</taxon>
        <taxon>Viridiplantae</taxon>
        <taxon>Streptophyta</taxon>
        <taxon>Embryophyta</taxon>
        <taxon>Tracheophyta</taxon>
        <taxon>Spermatophyta</taxon>
        <taxon>Magnoliopsida</taxon>
        <taxon>Liliopsida</taxon>
        <taxon>Poales</taxon>
        <taxon>Poaceae</taxon>
        <taxon>PACMAD clade</taxon>
        <taxon>Panicoideae</taxon>
        <taxon>Andropogonodae</taxon>
        <taxon>Andropogoneae</taxon>
        <taxon>Tripsacinae</taxon>
        <taxon>Zea</taxon>
    </lineage>
</organism>
<evidence type="ECO:0000259" key="7">
    <source>
        <dbReference type="PROSITE" id="PS51294"/>
    </source>
</evidence>